<protein>
    <submittedName>
        <fullName evidence="1">Uncharacterized protein</fullName>
    </submittedName>
</protein>
<name>A0A5B7IC12_PORTR</name>
<dbReference type="AlphaFoldDB" id="A0A5B7IC12"/>
<reference evidence="1 2" key="1">
    <citation type="submission" date="2019-05" db="EMBL/GenBank/DDBJ databases">
        <title>Another draft genome of Portunus trituberculatus and its Hox gene families provides insights of decapod evolution.</title>
        <authorList>
            <person name="Jeong J.-H."/>
            <person name="Song I."/>
            <person name="Kim S."/>
            <person name="Choi T."/>
            <person name="Kim D."/>
            <person name="Ryu S."/>
            <person name="Kim W."/>
        </authorList>
    </citation>
    <scope>NUCLEOTIDE SEQUENCE [LARGE SCALE GENOMIC DNA]</scope>
    <source>
        <tissue evidence="1">Muscle</tissue>
    </source>
</reference>
<dbReference type="EMBL" id="VSRR010050111">
    <property type="protein sequence ID" value="MPC79057.1"/>
    <property type="molecule type" value="Genomic_DNA"/>
</dbReference>
<evidence type="ECO:0000313" key="1">
    <source>
        <dbReference type="EMBL" id="MPC79057.1"/>
    </source>
</evidence>
<keyword evidence="2" id="KW-1185">Reference proteome</keyword>
<proteinExistence type="predicted"/>
<organism evidence="1 2">
    <name type="scientific">Portunus trituberculatus</name>
    <name type="common">Swimming crab</name>
    <name type="synonym">Neptunus trituberculatus</name>
    <dbReference type="NCBI Taxonomy" id="210409"/>
    <lineage>
        <taxon>Eukaryota</taxon>
        <taxon>Metazoa</taxon>
        <taxon>Ecdysozoa</taxon>
        <taxon>Arthropoda</taxon>
        <taxon>Crustacea</taxon>
        <taxon>Multicrustacea</taxon>
        <taxon>Malacostraca</taxon>
        <taxon>Eumalacostraca</taxon>
        <taxon>Eucarida</taxon>
        <taxon>Decapoda</taxon>
        <taxon>Pleocyemata</taxon>
        <taxon>Brachyura</taxon>
        <taxon>Eubrachyura</taxon>
        <taxon>Portunoidea</taxon>
        <taxon>Portunidae</taxon>
        <taxon>Portuninae</taxon>
        <taxon>Portunus</taxon>
    </lineage>
</organism>
<comment type="caution">
    <text evidence="1">The sequence shown here is derived from an EMBL/GenBank/DDBJ whole genome shotgun (WGS) entry which is preliminary data.</text>
</comment>
<dbReference type="Proteomes" id="UP000324222">
    <property type="component" value="Unassembled WGS sequence"/>
</dbReference>
<gene>
    <name evidence="1" type="ORF">E2C01_073569</name>
</gene>
<accession>A0A5B7IC12</accession>
<evidence type="ECO:0000313" key="2">
    <source>
        <dbReference type="Proteomes" id="UP000324222"/>
    </source>
</evidence>
<sequence>MRWGCVVEELHFWTAKSQRHFESLHKCRPVGKDLTGPRGLNGLSDLSGLRGPKGLRGLADRGVAANTVTRGEKIDGNEADL</sequence>